<keyword evidence="2" id="KW-1185">Reference proteome</keyword>
<organism evidence="1 2">
    <name type="scientific">Belliella marina</name>
    <dbReference type="NCBI Taxonomy" id="1644146"/>
    <lineage>
        <taxon>Bacteria</taxon>
        <taxon>Pseudomonadati</taxon>
        <taxon>Bacteroidota</taxon>
        <taxon>Cytophagia</taxon>
        <taxon>Cytophagales</taxon>
        <taxon>Cyclobacteriaceae</taxon>
        <taxon>Belliella</taxon>
    </lineage>
</organism>
<dbReference type="RefSeq" id="WP_376884714.1">
    <property type="nucleotide sequence ID" value="NZ_JBHUHR010000016.1"/>
</dbReference>
<reference evidence="2" key="1">
    <citation type="journal article" date="2019" name="Int. J. Syst. Evol. Microbiol.">
        <title>The Global Catalogue of Microorganisms (GCM) 10K type strain sequencing project: providing services to taxonomists for standard genome sequencing and annotation.</title>
        <authorList>
            <consortium name="The Broad Institute Genomics Platform"/>
            <consortium name="The Broad Institute Genome Sequencing Center for Infectious Disease"/>
            <person name="Wu L."/>
            <person name="Ma J."/>
        </authorList>
    </citation>
    <scope>NUCLEOTIDE SEQUENCE [LARGE SCALE GENOMIC DNA]</scope>
    <source>
        <strain evidence="2">CGMCC 1.15180</strain>
    </source>
</reference>
<protein>
    <recommendedName>
        <fullName evidence="3">Cthe-2314-like HEPN domain-containing protein</fullName>
    </recommendedName>
</protein>
<gene>
    <name evidence="1" type="ORF">ACFSKL_06815</name>
</gene>
<dbReference type="EMBL" id="JBHUHR010000016">
    <property type="protein sequence ID" value="MFD2034495.1"/>
    <property type="molecule type" value="Genomic_DNA"/>
</dbReference>
<comment type="caution">
    <text evidence="1">The sequence shown here is derived from an EMBL/GenBank/DDBJ whole genome shotgun (WGS) entry which is preliminary data.</text>
</comment>
<evidence type="ECO:0000313" key="1">
    <source>
        <dbReference type="EMBL" id="MFD2034495.1"/>
    </source>
</evidence>
<proteinExistence type="predicted"/>
<accession>A0ABW4VKI3</accession>
<sequence length="220" mass="26278">MKIAPKINIQKVNEHSLHIDNIIREFPDSKFSNFNLKWFEIIQRIDNVNILIHDLYKDFNLINTELSKDAIENAYLKTPLFYKQKFLTEQIIYWIRKTLDEIIAMIYVLEYLKIKKEYPTHIKIESIGHLIGSKEFLINIKTNHLDFLKIINNISNTYKHSFFNSEIHNYIGELDPLVFSYGFKNNNLEKEMMFTTYKLEEIIIALNKLLGDLIIYIKQI</sequence>
<name>A0ABW4VKI3_9BACT</name>
<evidence type="ECO:0008006" key="3">
    <source>
        <dbReference type="Google" id="ProtNLM"/>
    </source>
</evidence>
<dbReference type="Proteomes" id="UP001597361">
    <property type="component" value="Unassembled WGS sequence"/>
</dbReference>
<evidence type="ECO:0000313" key="2">
    <source>
        <dbReference type="Proteomes" id="UP001597361"/>
    </source>
</evidence>